<dbReference type="EMBL" id="JAHESF010000027">
    <property type="protein sequence ID" value="MBT1699618.1"/>
    <property type="molecule type" value="Genomic_DNA"/>
</dbReference>
<evidence type="ECO:0000313" key="3">
    <source>
        <dbReference type="Proteomes" id="UP001319200"/>
    </source>
</evidence>
<sequence>MKTFRKILLIGVAVLMLTQPLSAAARRDGVIPVPAKYKNLFVYKADRKFIGAKVEILYSGDVVTTQTLFKRKMIIDFCEMKRGLYTIRISKGARTQEYQYHKS</sequence>
<comment type="caution">
    <text evidence="2">The sequence shown here is derived from an EMBL/GenBank/DDBJ whole genome shotgun (WGS) entry which is preliminary data.</text>
</comment>
<evidence type="ECO:0000256" key="1">
    <source>
        <dbReference type="SAM" id="SignalP"/>
    </source>
</evidence>
<evidence type="ECO:0000313" key="2">
    <source>
        <dbReference type="EMBL" id="MBT1699618.1"/>
    </source>
</evidence>
<keyword evidence="3" id="KW-1185">Reference proteome</keyword>
<gene>
    <name evidence="2" type="ORF">KK083_22150</name>
</gene>
<proteinExistence type="predicted"/>
<dbReference type="RefSeq" id="WP_254167688.1">
    <property type="nucleotide sequence ID" value="NZ_JAHESF010000027.1"/>
</dbReference>
<dbReference type="AlphaFoldDB" id="A0AAP2DNK2"/>
<accession>A0AAP2DNK2</accession>
<dbReference type="Proteomes" id="UP001319200">
    <property type="component" value="Unassembled WGS sequence"/>
</dbReference>
<protein>
    <submittedName>
        <fullName evidence="2">Uncharacterized protein</fullName>
    </submittedName>
</protein>
<name>A0AAP2DNK2_9BACT</name>
<feature type="chain" id="PRO_5043023805" evidence="1">
    <location>
        <begin position="24"/>
        <end position="103"/>
    </location>
</feature>
<feature type="signal peptide" evidence="1">
    <location>
        <begin position="1"/>
        <end position="23"/>
    </location>
</feature>
<keyword evidence="1" id="KW-0732">Signal</keyword>
<reference evidence="2 3" key="1">
    <citation type="submission" date="2021-05" db="EMBL/GenBank/DDBJ databases">
        <title>A Polyphasic approach of four new species of the genus Ohtaekwangia: Ohtaekwangia histidinii sp. nov., Ohtaekwangia cretensis sp. nov., Ohtaekwangia indiensis sp. nov., Ohtaekwangia reichenbachii sp. nov. from diverse environment.</title>
        <authorList>
            <person name="Octaviana S."/>
        </authorList>
    </citation>
    <scope>NUCLEOTIDE SEQUENCE [LARGE SCALE GENOMIC DNA]</scope>
    <source>
        <strain evidence="2 3">PWU4</strain>
    </source>
</reference>
<organism evidence="2 3">
    <name type="scientific">Chryseosolibacter histidini</name>
    <dbReference type="NCBI Taxonomy" id="2782349"/>
    <lineage>
        <taxon>Bacteria</taxon>
        <taxon>Pseudomonadati</taxon>
        <taxon>Bacteroidota</taxon>
        <taxon>Cytophagia</taxon>
        <taxon>Cytophagales</taxon>
        <taxon>Chryseotaleaceae</taxon>
        <taxon>Chryseosolibacter</taxon>
    </lineage>
</organism>